<evidence type="ECO:0000256" key="2">
    <source>
        <dbReference type="ARBA" id="ARBA00038006"/>
    </source>
</evidence>
<evidence type="ECO:0000259" key="5">
    <source>
        <dbReference type="PROSITE" id="PS51774"/>
    </source>
</evidence>
<dbReference type="InterPro" id="IPR051861">
    <property type="entry name" value="NET_actin-binding_domain"/>
</dbReference>
<reference evidence="6 7" key="1">
    <citation type="journal article" date="2023" name="Hortic Res">
        <title>Pangenome of water caltrop reveals structural variations and asymmetric subgenome divergence after allopolyploidization.</title>
        <authorList>
            <person name="Zhang X."/>
            <person name="Chen Y."/>
            <person name="Wang L."/>
            <person name="Yuan Y."/>
            <person name="Fang M."/>
            <person name="Shi L."/>
            <person name="Lu R."/>
            <person name="Comes H.P."/>
            <person name="Ma Y."/>
            <person name="Chen Y."/>
            <person name="Huang G."/>
            <person name="Zhou Y."/>
            <person name="Zheng Z."/>
            <person name="Qiu Y."/>
        </authorList>
    </citation>
    <scope>NUCLEOTIDE SEQUENCE [LARGE SCALE GENOMIC DNA]</scope>
    <source>
        <tissue evidence="6">Roots</tissue>
    </source>
</reference>
<organism evidence="6 7">
    <name type="scientific">Trapa incisa</name>
    <dbReference type="NCBI Taxonomy" id="236973"/>
    <lineage>
        <taxon>Eukaryota</taxon>
        <taxon>Viridiplantae</taxon>
        <taxon>Streptophyta</taxon>
        <taxon>Embryophyta</taxon>
        <taxon>Tracheophyta</taxon>
        <taxon>Spermatophyta</taxon>
        <taxon>Magnoliopsida</taxon>
        <taxon>eudicotyledons</taxon>
        <taxon>Gunneridae</taxon>
        <taxon>Pentapetalae</taxon>
        <taxon>rosids</taxon>
        <taxon>malvids</taxon>
        <taxon>Myrtales</taxon>
        <taxon>Lythraceae</taxon>
        <taxon>Trapa</taxon>
    </lineage>
</organism>
<feature type="compositionally biased region" description="Polar residues" evidence="4">
    <location>
        <begin position="274"/>
        <end position="287"/>
    </location>
</feature>
<keyword evidence="1 3" id="KW-0175">Coiled coil</keyword>
<dbReference type="GO" id="GO:0003779">
    <property type="term" value="F:actin binding"/>
    <property type="evidence" value="ECO:0007669"/>
    <property type="project" value="InterPro"/>
</dbReference>
<name>A0AAN7KFK2_9MYRT</name>
<evidence type="ECO:0000256" key="3">
    <source>
        <dbReference type="SAM" id="Coils"/>
    </source>
</evidence>
<proteinExistence type="inferred from homology"/>
<keyword evidence="7" id="KW-1185">Reference proteome</keyword>
<comment type="caution">
    <text evidence="6">The sequence shown here is derived from an EMBL/GenBank/DDBJ whole genome shotgun (WGS) entry which is preliminary data.</text>
</comment>
<sequence length="610" mass="67433">MEEYLTSKVYGMGRGLGGPAADVGGEVPTRGCTANSMVRRGDDEHHFDVITTITTVLTAPFFPISTLLGIPANRPILYIRYQPESTVRTGRRRERVATAAGWILLFPLVTPGRCGASDLLVDAHTQLEASGAVVAAAAYEVAGGSGFTQRDDSLTIRVDANRIYGLAGETTSTIDVITTTITVLTAPFISIFSLLSVPANRPALHLRNANGGRNKPRKGLVLHRYRSNQLTMLHQNISSTSSSVRPQLSARVRPCVLDAEMSKKSPYRSSSTSQAPGSKSNSPAATNAMPSWLLSTIADLEERVRSIEAVPSEDDGPLDTFAQRAETYYRKRPQLLSLLRDLYNAYVSLSDRYFHVVAKRSSRYRMKRSPSQMSIHSLSEPEDGEAGSEAESSLSFQKSSPTPTFYITVDADMLVAELVTKNVERDILLHEVNLMERWSGESSRKMDLQENLLEVLESERMILLSQNTELGHQVVALMEENQVLATESELMKTRAAELAKCIWKIREEGCVGELSCKIDDLKDRIFGLEKQNKEYYGEIVRRGGDGEGRGCSLLGCFEFQKWKLREVRAARGRPIKNAGVRKKKASKWWAKVSKMDIFKCGINPTSASGL</sequence>
<dbReference type="EMBL" id="JAXIOK010000006">
    <property type="protein sequence ID" value="KAK4768178.1"/>
    <property type="molecule type" value="Genomic_DNA"/>
</dbReference>
<dbReference type="Pfam" id="PF07765">
    <property type="entry name" value="KIP1"/>
    <property type="match status" value="1"/>
</dbReference>
<dbReference type="Proteomes" id="UP001345219">
    <property type="component" value="Chromosome 3"/>
</dbReference>
<accession>A0AAN7KFK2</accession>
<dbReference type="PANTHER" id="PTHR32258:SF26">
    <property type="entry name" value="KINASE INTERACTING (KIP1-LIKE) FAMILY PROTEIN"/>
    <property type="match status" value="1"/>
</dbReference>
<dbReference type="PROSITE" id="PS51774">
    <property type="entry name" value="NAB"/>
    <property type="match status" value="1"/>
</dbReference>
<dbReference type="AlphaFoldDB" id="A0AAN7KFK2"/>
<evidence type="ECO:0000256" key="1">
    <source>
        <dbReference type="ARBA" id="ARBA00023054"/>
    </source>
</evidence>
<feature type="region of interest" description="Disordered" evidence="4">
    <location>
        <begin position="368"/>
        <end position="399"/>
    </location>
</feature>
<dbReference type="PANTHER" id="PTHR32258">
    <property type="entry name" value="PROTEIN NETWORKED 4A"/>
    <property type="match status" value="1"/>
</dbReference>
<feature type="coiled-coil region" evidence="3">
    <location>
        <begin position="511"/>
        <end position="538"/>
    </location>
</feature>
<protein>
    <recommendedName>
        <fullName evidence="5">NAB domain-containing protein</fullName>
    </recommendedName>
</protein>
<feature type="region of interest" description="Disordered" evidence="4">
    <location>
        <begin position="261"/>
        <end position="287"/>
    </location>
</feature>
<evidence type="ECO:0000313" key="6">
    <source>
        <dbReference type="EMBL" id="KAK4768178.1"/>
    </source>
</evidence>
<evidence type="ECO:0000256" key="4">
    <source>
        <dbReference type="SAM" id="MobiDB-lite"/>
    </source>
</evidence>
<comment type="similarity">
    <text evidence="2">Belongs to the NET family.</text>
</comment>
<feature type="domain" description="NAB" evidence="5">
    <location>
        <begin position="274"/>
        <end position="360"/>
    </location>
</feature>
<evidence type="ECO:0000313" key="7">
    <source>
        <dbReference type="Proteomes" id="UP001345219"/>
    </source>
</evidence>
<gene>
    <name evidence="6" type="ORF">SAY87_003319</name>
</gene>
<dbReference type="InterPro" id="IPR011684">
    <property type="entry name" value="NAB"/>
</dbReference>